<evidence type="ECO:0000256" key="3">
    <source>
        <dbReference type="ARBA" id="ARBA00022692"/>
    </source>
</evidence>
<dbReference type="GO" id="GO:0019706">
    <property type="term" value="F:protein-cysteine S-palmitoyltransferase activity"/>
    <property type="evidence" value="ECO:0007669"/>
    <property type="project" value="UniProtKB-EC"/>
</dbReference>
<evidence type="ECO:0000256" key="4">
    <source>
        <dbReference type="ARBA" id="ARBA00022989"/>
    </source>
</evidence>
<comment type="catalytic activity">
    <reaction evidence="9 10">
        <text>L-cysteinyl-[protein] + hexadecanoyl-CoA = S-hexadecanoyl-L-cysteinyl-[protein] + CoA</text>
        <dbReference type="Rhea" id="RHEA:36683"/>
        <dbReference type="Rhea" id="RHEA-COMP:10131"/>
        <dbReference type="Rhea" id="RHEA-COMP:11032"/>
        <dbReference type="ChEBI" id="CHEBI:29950"/>
        <dbReference type="ChEBI" id="CHEBI:57287"/>
        <dbReference type="ChEBI" id="CHEBI:57379"/>
        <dbReference type="ChEBI" id="CHEBI:74151"/>
        <dbReference type="EC" id="2.3.1.225"/>
    </reaction>
</comment>
<feature type="compositionally biased region" description="Basic and acidic residues" evidence="11">
    <location>
        <begin position="329"/>
        <end position="350"/>
    </location>
</feature>
<dbReference type="EMBL" id="RIBY02000180">
    <property type="protein sequence ID" value="KAH9845002.1"/>
    <property type="molecule type" value="Genomic_DNA"/>
</dbReference>
<feature type="transmembrane region" description="Helical" evidence="10">
    <location>
        <begin position="82"/>
        <end position="100"/>
    </location>
</feature>
<evidence type="ECO:0000256" key="6">
    <source>
        <dbReference type="ARBA" id="ARBA00023139"/>
    </source>
</evidence>
<feature type="compositionally biased region" description="Polar residues" evidence="11">
    <location>
        <begin position="9"/>
        <end position="18"/>
    </location>
</feature>
<feature type="region of interest" description="Disordered" evidence="11">
    <location>
        <begin position="450"/>
        <end position="586"/>
    </location>
</feature>
<evidence type="ECO:0000256" key="1">
    <source>
        <dbReference type="ARBA" id="ARBA00004141"/>
    </source>
</evidence>
<keyword evidence="5 10" id="KW-0472">Membrane</keyword>
<dbReference type="PROSITE" id="PS50216">
    <property type="entry name" value="DHHC"/>
    <property type="match status" value="1"/>
</dbReference>
<comment type="caution">
    <text evidence="13">The sequence shown here is derived from an EMBL/GenBank/DDBJ whole genome shotgun (WGS) entry which is preliminary data.</text>
</comment>
<evidence type="ECO:0000256" key="5">
    <source>
        <dbReference type="ARBA" id="ARBA00023136"/>
    </source>
</evidence>
<comment type="subcellular location">
    <subcellularLocation>
        <location evidence="1">Membrane</location>
        <topology evidence="1">Multi-pass membrane protein</topology>
    </subcellularLocation>
</comment>
<evidence type="ECO:0000256" key="7">
    <source>
        <dbReference type="ARBA" id="ARBA00023288"/>
    </source>
</evidence>
<evidence type="ECO:0000313" key="14">
    <source>
        <dbReference type="Proteomes" id="UP001138500"/>
    </source>
</evidence>
<keyword evidence="4 10" id="KW-1133">Transmembrane helix</keyword>
<evidence type="ECO:0000256" key="10">
    <source>
        <dbReference type="RuleBase" id="RU079119"/>
    </source>
</evidence>
<reference evidence="13 14" key="2">
    <citation type="journal article" date="2021" name="Curr. Genet.">
        <title>Genetic response to nitrogen starvation in the aggressive Eucalyptus foliar pathogen Teratosphaeria destructans.</title>
        <authorList>
            <person name="Havenga M."/>
            <person name="Wingfield B.D."/>
            <person name="Wingfield M.J."/>
            <person name="Dreyer L.L."/>
            <person name="Roets F."/>
            <person name="Aylward J."/>
        </authorList>
    </citation>
    <scope>NUCLEOTIDE SEQUENCE [LARGE SCALE GENOMIC DNA]</scope>
    <source>
        <strain evidence="13">CMW44962</strain>
    </source>
</reference>
<feature type="transmembrane region" description="Helical" evidence="10">
    <location>
        <begin position="202"/>
        <end position="224"/>
    </location>
</feature>
<keyword evidence="8 10" id="KW-0012">Acyltransferase</keyword>
<evidence type="ECO:0000256" key="2">
    <source>
        <dbReference type="ARBA" id="ARBA00022679"/>
    </source>
</evidence>
<keyword evidence="2 10" id="KW-0808">Transferase</keyword>
<keyword evidence="14" id="KW-1185">Reference proteome</keyword>
<feature type="compositionally biased region" description="Low complexity" evidence="11">
    <location>
        <begin position="355"/>
        <end position="368"/>
    </location>
</feature>
<protein>
    <recommendedName>
        <fullName evidence="10">Palmitoyltransferase</fullName>
        <ecNumber evidence="10">2.3.1.225</ecNumber>
    </recommendedName>
</protein>
<evidence type="ECO:0000256" key="11">
    <source>
        <dbReference type="SAM" id="MobiDB-lite"/>
    </source>
</evidence>
<dbReference type="Proteomes" id="UP001138500">
    <property type="component" value="Unassembled WGS sequence"/>
</dbReference>
<feature type="compositionally biased region" description="Basic and acidic residues" evidence="11">
    <location>
        <begin position="450"/>
        <end position="461"/>
    </location>
</feature>
<feature type="domain" description="Palmitoyltransferase DHHC" evidence="12">
    <location>
        <begin position="154"/>
        <end position="280"/>
    </location>
</feature>
<gene>
    <name evidence="13" type="ORF">Tdes44962_MAKER06988</name>
</gene>
<dbReference type="Pfam" id="PF01529">
    <property type="entry name" value="DHHC"/>
    <property type="match status" value="1"/>
</dbReference>
<dbReference type="PANTHER" id="PTHR12246">
    <property type="entry name" value="PALMITOYLTRANSFERASE ZDHHC16"/>
    <property type="match status" value="1"/>
</dbReference>
<feature type="transmembrane region" description="Helical" evidence="10">
    <location>
        <begin position="244"/>
        <end position="267"/>
    </location>
</feature>
<comment type="similarity">
    <text evidence="10">Belongs to the DHHC palmitoyltransferase family.</text>
</comment>
<dbReference type="GO" id="GO:0016020">
    <property type="term" value="C:membrane"/>
    <property type="evidence" value="ECO:0007669"/>
    <property type="project" value="UniProtKB-SubCell"/>
</dbReference>
<dbReference type="InterPro" id="IPR039859">
    <property type="entry name" value="PFA4/ZDH16/20/ERF2-like"/>
</dbReference>
<evidence type="ECO:0000256" key="8">
    <source>
        <dbReference type="ARBA" id="ARBA00023315"/>
    </source>
</evidence>
<comment type="domain">
    <text evidence="10">The DHHC domain is required for palmitoyltransferase activity.</text>
</comment>
<feature type="transmembrane region" description="Helical" evidence="10">
    <location>
        <begin position="44"/>
        <end position="62"/>
    </location>
</feature>
<feature type="compositionally biased region" description="Basic residues" evidence="11">
    <location>
        <begin position="570"/>
        <end position="586"/>
    </location>
</feature>
<dbReference type="InterPro" id="IPR001594">
    <property type="entry name" value="Palmitoyltrfase_DHHC"/>
</dbReference>
<keyword evidence="3 10" id="KW-0812">Transmembrane</keyword>
<feature type="region of interest" description="Disordered" evidence="11">
    <location>
        <begin position="1"/>
        <end position="29"/>
    </location>
</feature>
<feature type="compositionally biased region" description="Basic and acidic residues" evidence="11">
    <location>
        <begin position="542"/>
        <end position="552"/>
    </location>
</feature>
<accession>A0A9W7T0G3</accession>
<evidence type="ECO:0000256" key="9">
    <source>
        <dbReference type="ARBA" id="ARBA00048048"/>
    </source>
</evidence>
<sequence length="586" mass="66885">MPLPPFSDLPSSEHGTLASSPPRSPRRRPTKSLARKLERCCCQTFAYCPLLFVYGLTTWAVWVEVSVSFLGRTTWSSYLKAGVGVALWTLLNVSYSVAVFTSPGSPLDAREDWSLRRSGSKKGAGYEGLPTHESEAGGGDEFGGMTMVTAKSTGQPRYCKKCHCVKPDRVHHCSTCGKCVLKMDHHCPWLATCVGLRNYKAFLLFLLYTSTFCWYCFGITASWVWSEIMNDTQMEEGLRVVNTILLAVLGGVIGLVLSGFTAWHLYLTFTNQTTIESLEKTRYLTPLRKQMRPAPHRTYLSHDQLNDEDQPLGERFKAINTNPLPGVLRPEEGEDSSRDQSRRATPEPPRHAYHHSSSPAQSSLQRSYASLEAQREQERYEAYLDEQDSEQLPNAFNLGWRRNLSHVFGDQPMVWWLPICNTKGDGWAWDISPRWAEARDDLARERERKAREDSVFRHMDSESLQAQYPPRFEPPRRDYRWTPGQGFVDNAPAPHKANTNGHIHQHSRSRSSDIDVQMQPLDRRKTKTPPSSDPDYDTSSDEDVKRMYRHEQIYGTDNWNDVPDEILGSRRGKNYRSQSRGRRKGD</sequence>
<keyword evidence="6" id="KW-0564">Palmitate</keyword>
<dbReference type="OrthoDB" id="302728at2759"/>
<keyword evidence="7" id="KW-0449">Lipoprotein</keyword>
<evidence type="ECO:0000313" key="13">
    <source>
        <dbReference type="EMBL" id="KAH9845002.1"/>
    </source>
</evidence>
<dbReference type="EC" id="2.3.1.225" evidence="10"/>
<dbReference type="AlphaFoldDB" id="A0A9W7T0G3"/>
<proteinExistence type="inferred from homology"/>
<feature type="region of interest" description="Disordered" evidence="11">
    <location>
        <begin position="317"/>
        <end position="371"/>
    </location>
</feature>
<evidence type="ECO:0000259" key="12">
    <source>
        <dbReference type="Pfam" id="PF01529"/>
    </source>
</evidence>
<name>A0A9W7T0G3_9PEZI</name>
<organism evidence="13 14">
    <name type="scientific">Teratosphaeria destructans</name>
    <dbReference type="NCBI Taxonomy" id="418781"/>
    <lineage>
        <taxon>Eukaryota</taxon>
        <taxon>Fungi</taxon>
        <taxon>Dikarya</taxon>
        <taxon>Ascomycota</taxon>
        <taxon>Pezizomycotina</taxon>
        <taxon>Dothideomycetes</taxon>
        <taxon>Dothideomycetidae</taxon>
        <taxon>Mycosphaerellales</taxon>
        <taxon>Teratosphaeriaceae</taxon>
        <taxon>Teratosphaeria</taxon>
    </lineage>
</organism>
<reference evidence="13 14" key="1">
    <citation type="journal article" date="2018" name="IMA Fungus">
        <title>IMA Genome-F 10: Nine draft genome sequences of Claviceps purpurea s.lat., including C. arundinis, C. humidiphila, and C. cf. spartinae, pseudomolecules for the pitch canker pathogen Fusarium circinatum, draft genome of Davidsoniella eucalypti, Grosmannia galeiformis, Quambalaria eucalypti, and Teratosphaeria destructans.</title>
        <authorList>
            <person name="Wingfield B.D."/>
            <person name="Liu M."/>
            <person name="Nguyen H.D."/>
            <person name="Lane F.A."/>
            <person name="Morgan S.W."/>
            <person name="De Vos L."/>
            <person name="Wilken P.M."/>
            <person name="Duong T.A."/>
            <person name="Aylward J."/>
            <person name="Coetzee M.P."/>
            <person name="Dadej K."/>
            <person name="De Beer Z.W."/>
            <person name="Findlay W."/>
            <person name="Havenga M."/>
            <person name="Kolarik M."/>
            <person name="Menzies J.G."/>
            <person name="Naidoo K."/>
            <person name="Pochopski O."/>
            <person name="Shoukouhi P."/>
            <person name="Santana Q.C."/>
            <person name="Seifert K.A."/>
            <person name="Soal N."/>
            <person name="Steenkamp E.T."/>
            <person name="Tatham C.T."/>
            <person name="van der Nest M.A."/>
            <person name="Wingfield M.J."/>
        </authorList>
    </citation>
    <scope>NUCLEOTIDE SEQUENCE [LARGE SCALE GENOMIC DNA]</scope>
    <source>
        <strain evidence="13">CMW44962</strain>
    </source>
</reference>